<keyword evidence="6 7" id="KW-0472">Membrane</keyword>
<evidence type="ECO:0000256" key="3">
    <source>
        <dbReference type="ARBA" id="ARBA00022475"/>
    </source>
</evidence>
<evidence type="ECO:0000256" key="2">
    <source>
        <dbReference type="ARBA" id="ARBA00009784"/>
    </source>
</evidence>
<comment type="caution">
    <text evidence="8">The sequence shown here is derived from an EMBL/GenBank/DDBJ whole genome shotgun (WGS) entry which is preliminary data.</text>
</comment>
<dbReference type="InterPro" id="IPR002771">
    <property type="entry name" value="Multi_antbiot-R_MarC"/>
</dbReference>
<evidence type="ECO:0000256" key="1">
    <source>
        <dbReference type="ARBA" id="ARBA00004651"/>
    </source>
</evidence>
<evidence type="ECO:0000313" key="8">
    <source>
        <dbReference type="EMBL" id="MBK0394929.1"/>
    </source>
</evidence>
<evidence type="ECO:0000256" key="4">
    <source>
        <dbReference type="ARBA" id="ARBA00022692"/>
    </source>
</evidence>
<dbReference type="GO" id="GO:0005886">
    <property type="term" value="C:plasma membrane"/>
    <property type="evidence" value="ECO:0007669"/>
    <property type="project" value="UniProtKB-SubCell"/>
</dbReference>
<keyword evidence="5 7" id="KW-1133">Transmembrane helix</keyword>
<sequence>MDHSFLSALVLLLLVLDPFGALPVFISVMGDVDPARRRRVALRESAIAFAVLLVFMLAGQAFLSAMHLSQRSLEVAGGVILFVIAMQMIFGHGDATGVASRQMSEPLVFPLAIPLMAGPSALATVLLLASREPGRIHVWVAALVVAMLVSCTVLLTADRLGRWLGPSVVAAIEKLMGLLLTAVAMEMTLAGLRRYFLEG</sequence>
<keyword evidence="9" id="KW-1185">Reference proteome</keyword>
<feature type="transmembrane region" description="Helical" evidence="7">
    <location>
        <begin position="75"/>
        <end position="95"/>
    </location>
</feature>
<keyword evidence="3" id="KW-1003">Cell membrane</keyword>
<keyword evidence="4 7" id="KW-0812">Transmembrane</keyword>
<feature type="transmembrane region" description="Helical" evidence="7">
    <location>
        <begin position="107"/>
        <end position="129"/>
    </location>
</feature>
<dbReference type="PANTHER" id="PTHR33508">
    <property type="entry name" value="UPF0056 MEMBRANE PROTEIN YHCE"/>
    <property type="match status" value="1"/>
</dbReference>
<feature type="transmembrane region" description="Helical" evidence="7">
    <location>
        <begin position="136"/>
        <end position="157"/>
    </location>
</feature>
<gene>
    <name evidence="8" type="ORF">I8E28_20155</name>
</gene>
<comment type="subcellular location">
    <subcellularLocation>
        <location evidence="1 7">Cell membrane</location>
        <topology evidence="1 7">Multi-pass membrane protein</topology>
    </subcellularLocation>
</comment>
<dbReference type="Pfam" id="PF01914">
    <property type="entry name" value="MarC"/>
    <property type="match status" value="1"/>
</dbReference>
<reference evidence="8" key="1">
    <citation type="submission" date="2020-12" db="EMBL/GenBank/DDBJ databases">
        <title>Ramlibacter sp. nov., isolated from a freshwater alga, Cryptomonas.</title>
        <authorList>
            <person name="Kim H.M."/>
            <person name="Jeon C.O."/>
        </authorList>
    </citation>
    <scope>NUCLEOTIDE SEQUENCE</scope>
    <source>
        <strain evidence="8">CrO1</strain>
    </source>
</reference>
<comment type="caution">
    <text evidence="7">Lacks conserved residue(s) required for the propagation of feature annotation.</text>
</comment>
<accession>A0A934USJ1</accession>
<evidence type="ECO:0000256" key="7">
    <source>
        <dbReference type="RuleBase" id="RU362048"/>
    </source>
</evidence>
<evidence type="ECO:0000256" key="6">
    <source>
        <dbReference type="ARBA" id="ARBA00023136"/>
    </source>
</evidence>
<dbReference type="PANTHER" id="PTHR33508:SF10">
    <property type="entry name" value="UPF0056 INNER MEMBRANE PROTEIN YHGN"/>
    <property type="match status" value="1"/>
</dbReference>
<dbReference type="RefSeq" id="WP_200790007.1">
    <property type="nucleotide sequence ID" value="NZ_JAEDAO010000001.1"/>
</dbReference>
<comment type="similarity">
    <text evidence="2 7">Belongs to the UPF0056 (MarC) family.</text>
</comment>
<dbReference type="Proteomes" id="UP000617041">
    <property type="component" value="Unassembled WGS sequence"/>
</dbReference>
<proteinExistence type="inferred from homology"/>
<protein>
    <recommendedName>
        <fullName evidence="7">UPF0056 membrane protein</fullName>
    </recommendedName>
</protein>
<dbReference type="NCBIfam" id="TIGR00427">
    <property type="entry name" value="NAAT family transporter"/>
    <property type="match status" value="1"/>
</dbReference>
<evidence type="ECO:0000313" key="9">
    <source>
        <dbReference type="Proteomes" id="UP000617041"/>
    </source>
</evidence>
<dbReference type="EMBL" id="JAEDAO010000001">
    <property type="protein sequence ID" value="MBK0394929.1"/>
    <property type="molecule type" value="Genomic_DNA"/>
</dbReference>
<feature type="transmembrane region" description="Helical" evidence="7">
    <location>
        <begin position="45"/>
        <end position="63"/>
    </location>
</feature>
<name>A0A934USJ1_9BURK</name>
<evidence type="ECO:0000256" key="5">
    <source>
        <dbReference type="ARBA" id="ARBA00022989"/>
    </source>
</evidence>
<dbReference type="AlphaFoldDB" id="A0A934USJ1"/>
<organism evidence="8 9">
    <name type="scientific">Ramlibacter algicola</name>
    <dbReference type="NCBI Taxonomy" id="2795217"/>
    <lineage>
        <taxon>Bacteria</taxon>
        <taxon>Pseudomonadati</taxon>
        <taxon>Pseudomonadota</taxon>
        <taxon>Betaproteobacteria</taxon>
        <taxon>Burkholderiales</taxon>
        <taxon>Comamonadaceae</taxon>
        <taxon>Ramlibacter</taxon>
    </lineage>
</organism>